<feature type="transmembrane region" description="Helical" evidence="1">
    <location>
        <begin position="160"/>
        <end position="188"/>
    </location>
</feature>
<organism evidence="2 3">
    <name type="scientific">Symbiodinium pilosum</name>
    <name type="common">Dinoflagellate</name>
    <dbReference type="NCBI Taxonomy" id="2952"/>
    <lineage>
        <taxon>Eukaryota</taxon>
        <taxon>Sar</taxon>
        <taxon>Alveolata</taxon>
        <taxon>Dinophyceae</taxon>
        <taxon>Suessiales</taxon>
        <taxon>Symbiodiniaceae</taxon>
        <taxon>Symbiodinium</taxon>
    </lineage>
</organism>
<dbReference type="OrthoDB" id="423576at2759"/>
<feature type="transmembrane region" description="Helical" evidence="1">
    <location>
        <begin position="12"/>
        <end position="34"/>
    </location>
</feature>
<feature type="non-terminal residue" evidence="2">
    <location>
        <position position="339"/>
    </location>
</feature>
<protein>
    <submittedName>
        <fullName evidence="2">Gstm5 protein</fullName>
    </submittedName>
</protein>
<gene>
    <name evidence="2" type="primary">Gstm5</name>
    <name evidence="2" type="ORF">SPIL2461_LOCUS1466</name>
</gene>
<keyword evidence="1" id="KW-1133">Transmembrane helix</keyword>
<evidence type="ECO:0000313" key="3">
    <source>
        <dbReference type="Proteomes" id="UP000649617"/>
    </source>
</evidence>
<reference evidence="2" key="1">
    <citation type="submission" date="2021-02" db="EMBL/GenBank/DDBJ databases">
        <authorList>
            <person name="Dougan E. K."/>
            <person name="Rhodes N."/>
            <person name="Thang M."/>
            <person name="Chan C."/>
        </authorList>
    </citation>
    <scope>NUCLEOTIDE SEQUENCE</scope>
</reference>
<evidence type="ECO:0000313" key="2">
    <source>
        <dbReference type="EMBL" id="CAE7190770.1"/>
    </source>
</evidence>
<sequence length="339" mass="38403">ILYSAAPDSLAMNRWVCPLTVDLPLVVFFLFFFFGHTLTREVWTPSVWFDKACINQAESEKKKEAIGSLPDFLKRSARLLVLWDETYFDRLWCSLEIATFAKHRSDPHAIRVLDRFVAPWLLGCLLSEWLIVRLVWPWFIALIAATSPSSFGKPDTVSDYVILGILGSISSIICQSPCAAVSAVCFTLKLQQRKVMLDSFANFDIRCAQCALASDRPVLQAQIARLFDEIDDKPISVAVDGPEALLIPAAAEEPEELLELVRNSSIREITSYPSHDDCLDIFNRYVRAELYNQIISDLGSATYLHWWLAFLAFLPQQFFTVGFEFLQCEQMGCQALPEV</sequence>
<feature type="non-terminal residue" evidence="2">
    <location>
        <position position="1"/>
    </location>
</feature>
<proteinExistence type="predicted"/>
<keyword evidence="3" id="KW-1185">Reference proteome</keyword>
<dbReference type="AlphaFoldDB" id="A0A812IW46"/>
<accession>A0A812IW46</accession>
<dbReference type="EMBL" id="CAJNIZ010001437">
    <property type="protein sequence ID" value="CAE7190770.1"/>
    <property type="molecule type" value="Genomic_DNA"/>
</dbReference>
<evidence type="ECO:0000256" key="1">
    <source>
        <dbReference type="SAM" id="Phobius"/>
    </source>
</evidence>
<keyword evidence="1" id="KW-0812">Transmembrane</keyword>
<name>A0A812IW46_SYMPI</name>
<dbReference type="Proteomes" id="UP000649617">
    <property type="component" value="Unassembled WGS sequence"/>
</dbReference>
<keyword evidence="1" id="KW-0472">Membrane</keyword>
<comment type="caution">
    <text evidence="2">The sequence shown here is derived from an EMBL/GenBank/DDBJ whole genome shotgun (WGS) entry which is preliminary data.</text>
</comment>
<feature type="transmembrane region" description="Helical" evidence="1">
    <location>
        <begin position="120"/>
        <end position="140"/>
    </location>
</feature>